<feature type="transmembrane region" description="Helical" evidence="3">
    <location>
        <begin position="6"/>
        <end position="28"/>
    </location>
</feature>
<dbReference type="InterPro" id="IPR029787">
    <property type="entry name" value="Nucleotide_cyclase"/>
</dbReference>
<dbReference type="Gene3D" id="3.30.70.270">
    <property type="match status" value="1"/>
</dbReference>
<dbReference type="SMART" id="SM00267">
    <property type="entry name" value="GGDEF"/>
    <property type="match status" value="1"/>
</dbReference>
<proteinExistence type="predicted"/>
<feature type="transmembrane region" description="Helical" evidence="3">
    <location>
        <begin position="103"/>
        <end position="122"/>
    </location>
</feature>
<dbReference type="EC" id="2.7.7.65" evidence="1"/>
<feature type="transmembrane region" description="Helical" evidence="3">
    <location>
        <begin position="69"/>
        <end position="91"/>
    </location>
</feature>
<evidence type="ECO:0000313" key="6">
    <source>
        <dbReference type="Proteomes" id="UP001305746"/>
    </source>
</evidence>
<keyword evidence="3" id="KW-1133">Transmembrane helix</keyword>
<comment type="catalytic activity">
    <reaction evidence="2">
        <text>2 GTP = 3',3'-c-di-GMP + 2 diphosphate</text>
        <dbReference type="Rhea" id="RHEA:24898"/>
        <dbReference type="ChEBI" id="CHEBI:33019"/>
        <dbReference type="ChEBI" id="CHEBI:37565"/>
        <dbReference type="ChEBI" id="CHEBI:58805"/>
        <dbReference type="EC" id="2.7.7.65"/>
    </reaction>
</comment>
<dbReference type="PROSITE" id="PS50887">
    <property type="entry name" value="GGDEF"/>
    <property type="match status" value="1"/>
</dbReference>
<reference evidence="5 6" key="1">
    <citation type="submission" date="2023-12" db="EMBL/GenBank/DDBJ databases">
        <title>Marinobacter qingdaonensis sp. nov., isolated from the intertidal sediment of Qingdao, PR China.</title>
        <authorList>
            <person name="Li Y."/>
        </authorList>
    </citation>
    <scope>NUCLEOTIDE SEQUENCE [LARGE SCALE GENOMIC DNA]</scope>
    <source>
        <strain evidence="5 6">ASW11-75</strain>
    </source>
</reference>
<dbReference type="Pfam" id="PF00990">
    <property type="entry name" value="GGDEF"/>
    <property type="match status" value="1"/>
</dbReference>
<dbReference type="InterPro" id="IPR050469">
    <property type="entry name" value="Diguanylate_Cyclase"/>
</dbReference>
<organism evidence="5 6">
    <name type="scientific">Marinobacter qingdaonensis</name>
    <dbReference type="NCBI Taxonomy" id="3108486"/>
    <lineage>
        <taxon>Bacteria</taxon>
        <taxon>Pseudomonadati</taxon>
        <taxon>Pseudomonadota</taxon>
        <taxon>Gammaproteobacteria</taxon>
        <taxon>Pseudomonadales</taxon>
        <taxon>Marinobacteraceae</taxon>
        <taxon>Marinobacter</taxon>
    </lineage>
</organism>
<feature type="transmembrane region" description="Helical" evidence="3">
    <location>
        <begin position="128"/>
        <end position="146"/>
    </location>
</feature>
<feature type="transmembrane region" description="Helical" evidence="3">
    <location>
        <begin position="40"/>
        <end position="57"/>
    </location>
</feature>
<dbReference type="InterPro" id="IPR000160">
    <property type="entry name" value="GGDEF_dom"/>
</dbReference>
<dbReference type="PANTHER" id="PTHR45138">
    <property type="entry name" value="REGULATORY COMPONENTS OF SENSORY TRANSDUCTION SYSTEM"/>
    <property type="match status" value="1"/>
</dbReference>
<feature type="transmembrane region" description="Helical" evidence="3">
    <location>
        <begin position="191"/>
        <end position="216"/>
    </location>
</feature>
<dbReference type="CDD" id="cd01949">
    <property type="entry name" value="GGDEF"/>
    <property type="match status" value="1"/>
</dbReference>
<feature type="domain" description="GGDEF" evidence="4">
    <location>
        <begin position="257"/>
        <end position="390"/>
    </location>
</feature>
<dbReference type="RefSeq" id="WP_322854391.1">
    <property type="nucleotide sequence ID" value="NZ_JAYDCJ010000003.1"/>
</dbReference>
<dbReference type="PANTHER" id="PTHR45138:SF9">
    <property type="entry name" value="DIGUANYLATE CYCLASE DGCM-RELATED"/>
    <property type="match status" value="1"/>
</dbReference>
<keyword evidence="3" id="KW-0812">Transmembrane</keyword>
<evidence type="ECO:0000313" key="5">
    <source>
        <dbReference type="EMBL" id="MEA1079871.1"/>
    </source>
</evidence>
<evidence type="ECO:0000256" key="1">
    <source>
        <dbReference type="ARBA" id="ARBA00012528"/>
    </source>
</evidence>
<dbReference type="EMBL" id="JAYDCJ010000003">
    <property type="protein sequence ID" value="MEA1079871.1"/>
    <property type="molecule type" value="Genomic_DNA"/>
</dbReference>
<evidence type="ECO:0000256" key="3">
    <source>
        <dbReference type="SAM" id="Phobius"/>
    </source>
</evidence>
<accession>A0ABU5NVQ0</accession>
<gene>
    <name evidence="5" type="ORF">U5822_04290</name>
</gene>
<name>A0ABU5NVQ0_9GAMM</name>
<evidence type="ECO:0000259" key="4">
    <source>
        <dbReference type="PROSITE" id="PS50887"/>
    </source>
</evidence>
<keyword evidence="5" id="KW-0548">Nucleotidyltransferase</keyword>
<dbReference type="SUPFAM" id="SSF55073">
    <property type="entry name" value="Nucleotide cyclase"/>
    <property type="match status" value="1"/>
</dbReference>
<dbReference type="GO" id="GO:0052621">
    <property type="term" value="F:diguanylate cyclase activity"/>
    <property type="evidence" value="ECO:0007669"/>
    <property type="project" value="UniProtKB-EC"/>
</dbReference>
<dbReference type="InterPro" id="IPR043128">
    <property type="entry name" value="Rev_trsase/Diguanyl_cyclase"/>
</dbReference>
<feature type="transmembrane region" description="Helical" evidence="3">
    <location>
        <begin position="158"/>
        <end position="179"/>
    </location>
</feature>
<keyword evidence="6" id="KW-1185">Reference proteome</keyword>
<keyword evidence="3" id="KW-0472">Membrane</keyword>
<comment type="caution">
    <text evidence="5">The sequence shown here is derived from an EMBL/GenBank/DDBJ whole genome shotgun (WGS) entry which is preliminary data.</text>
</comment>
<protein>
    <recommendedName>
        <fullName evidence="1">diguanylate cyclase</fullName>
        <ecNumber evidence="1">2.7.7.65</ecNumber>
    </recommendedName>
</protein>
<keyword evidence="5" id="KW-0808">Transferase</keyword>
<evidence type="ECO:0000256" key="2">
    <source>
        <dbReference type="ARBA" id="ARBA00034247"/>
    </source>
</evidence>
<dbReference type="Proteomes" id="UP001305746">
    <property type="component" value="Unassembled WGS sequence"/>
</dbReference>
<dbReference type="NCBIfam" id="TIGR00254">
    <property type="entry name" value="GGDEF"/>
    <property type="match status" value="1"/>
</dbReference>
<sequence length="392" mass="43150">MDLNVHLPTLMLLSIAVNLLVGGLLWAVYHLRRRQACFRLWALACATFVLGSLLAGARTLVDLPLLTVLAAHLLLGASPLLVLAGIHSLMGVSATGTRRSSRFLTVAGVVYVAGLLICFHSDAILARLLTALFSALLFALAIGRLLTIRRKPRLPFRILQTLFAVHGLLLMTQVLVIVGDRAGLVSVDLEAVLTLILANHLLLASATAMALPLLAFTEAERSLRFLAERDELTQLHNRRSFLQLGAAALDRAKRARQSITVLMIDLDYFKRINDRWGHDVGDQALQMVARIMVEELRDEDVVGRIGGEEFAAVLNTNDRHEVEAITARLRRKLEERGQIVNGLPLHLSASIGGVATQPTREDFSDLMRAADQAMYEAKRKGRNRVELHSLVT</sequence>